<name>A0A3B0X7K3_9ZZZZ</name>
<accession>A0A3B0X7K3</accession>
<reference evidence="1" key="1">
    <citation type="submission" date="2018-06" db="EMBL/GenBank/DDBJ databases">
        <authorList>
            <person name="Zhirakovskaya E."/>
        </authorList>
    </citation>
    <scope>NUCLEOTIDE SEQUENCE</scope>
</reference>
<dbReference type="AlphaFoldDB" id="A0A3B0X7K3"/>
<evidence type="ECO:0000313" key="1">
    <source>
        <dbReference type="EMBL" id="VAW60373.1"/>
    </source>
</evidence>
<feature type="non-terminal residue" evidence="1">
    <location>
        <position position="168"/>
    </location>
</feature>
<proteinExistence type="predicted"/>
<gene>
    <name evidence="1" type="ORF">MNBD_GAMMA08-1479</name>
</gene>
<protein>
    <submittedName>
        <fullName evidence="1">Uncharacterized protein</fullName>
    </submittedName>
</protein>
<dbReference type="EMBL" id="UOFH01000139">
    <property type="protein sequence ID" value="VAW60373.1"/>
    <property type="molecule type" value="Genomic_DNA"/>
</dbReference>
<organism evidence="1">
    <name type="scientific">hydrothermal vent metagenome</name>
    <dbReference type="NCBI Taxonomy" id="652676"/>
    <lineage>
        <taxon>unclassified sequences</taxon>
        <taxon>metagenomes</taxon>
        <taxon>ecological metagenomes</taxon>
    </lineage>
</organism>
<sequence length="168" mass="18635">MNKQIKSIIFFVSYILLFNNNGVSAQQNNLFTIDPQVRSSQDAIFPIAQSLEEWNITINLSQINSNNDSFNLILPNNNSKNQILSVVRTSFSQYASKNSQWAGDIITGNAKTGYIIVNKVNGSIYAVIMVNDTKYEIYSDNQVGSRLVRVGSVSVGGIDYVENDIKGV</sequence>